<feature type="region of interest" description="Disordered" evidence="1">
    <location>
        <begin position="1"/>
        <end position="35"/>
    </location>
</feature>
<keyword evidence="3" id="KW-1185">Reference proteome</keyword>
<dbReference type="GeneTree" id="ENSGT00940000161690"/>
<dbReference type="GO" id="GO:0001669">
    <property type="term" value="C:acrosomal vesicle"/>
    <property type="evidence" value="ECO:0007669"/>
    <property type="project" value="TreeGrafter"/>
</dbReference>
<name>A0A8C0JP22_CANLU</name>
<accession>A0A8C0JP22</accession>
<dbReference type="Proteomes" id="UP000694391">
    <property type="component" value="Unplaced"/>
</dbReference>
<evidence type="ECO:0000313" key="2">
    <source>
        <dbReference type="Ensembl" id="ENSCAFP00020002352.1"/>
    </source>
</evidence>
<dbReference type="AlphaFoldDB" id="A0A8C0JP22"/>
<dbReference type="Gene3D" id="1.10.530.10">
    <property type="match status" value="1"/>
</dbReference>
<feature type="compositionally biased region" description="Low complexity" evidence="1">
    <location>
        <begin position="11"/>
        <end position="31"/>
    </location>
</feature>
<dbReference type="GO" id="GO:0007342">
    <property type="term" value="P:fusion of sperm to egg plasma membrane involved in single fertilization"/>
    <property type="evidence" value="ECO:0007669"/>
    <property type="project" value="TreeGrafter"/>
</dbReference>
<sequence length="206" mass="21720">RRALGQAPLRSVTSLSGLTSAGGSPSPLSGVQASQTAHPLAVGELGFGNVGPAPRLLPPRHWLRGPGAGPSAQPPGWRQAPRAQFPGVGGGEAGASGRRLRGCSGQERPRPLPARSGLCLAFVESRFNISKGNENADGSFQINSHYWCNDDRSHSENICHEDCQGLARAPGWESSTHRTSIPMQGLGMSPEGLPMESRNVFAEQRT</sequence>
<feature type="region of interest" description="Disordered" evidence="1">
    <location>
        <begin position="183"/>
        <end position="206"/>
    </location>
</feature>
<protein>
    <submittedName>
        <fullName evidence="2">Uncharacterized protein</fullName>
    </submittedName>
</protein>
<reference evidence="2" key="2">
    <citation type="submission" date="2025-09" db="UniProtKB">
        <authorList>
            <consortium name="Ensembl"/>
        </authorList>
    </citation>
    <scope>IDENTIFICATION</scope>
</reference>
<dbReference type="GO" id="GO:0003796">
    <property type="term" value="F:lysozyme activity"/>
    <property type="evidence" value="ECO:0007669"/>
    <property type="project" value="TreeGrafter"/>
</dbReference>
<dbReference type="InterPro" id="IPR023346">
    <property type="entry name" value="Lysozyme-like_dom_sf"/>
</dbReference>
<dbReference type="Pfam" id="PF00062">
    <property type="entry name" value="Lys"/>
    <property type="match status" value="1"/>
</dbReference>
<dbReference type="InterPro" id="IPR001916">
    <property type="entry name" value="Glyco_hydro_22"/>
</dbReference>
<evidence type="ECO:0000256" key="1">
    <source>
        <dbReference type="SAM" id="MobiDB-lite"/>
    </source>
</evidence>
<organism evidence="2 3">
    <name type="scientific">Canis lupus dingo</name>
    <name type="common">dingo</name>
    <dbReference type="NCBI Taxonomy" id="286419"/>
    <lineage>
        <taxon>Eukaryota</taxon>
        <taxon>Metazoa</taxon>
        <taxon>Chordata</taxon>
        <taxon>Craniata</taxon>
        <taxon>Vertebrata</taxon>
        <taxon>Euteleostomi</taxon>
        <taxon>Mammalia</taxon>
        <taxon>Eutheria</taxon>
        <taxon>Laurasiatheria</taxon>
        <taxon>Carnivora</taxon>
        <taxon>Caniformia</taxon>
        <taxon>Canidae</taxon>
        <taxon>Canis</taxon>
    </lineage>
</organism>
<dbReference type="SUPFAM" id="SSF53955">
    <property type="entry name" value="Lysozyme-like"/>
    <property type="match status" value="1"/>
</dbReference>
<proteinExistence type="predicted"/>
<reference evidence="2" key="1">
    <citation type="submission" date="2025-08" db="UniProtKB">
        <authorList>
            <consortium name="Ensembl"/>
        </authorList>
    </citation>
    <scope>IDENTIFICATION</scope>
</reference>
<feature type="region of interest" description="Disordered" evidence="1">
    <location>
        <begin position="58"/>
        <end position="111"/>
    </location>
</feature>
<evidence type="ECO:0000313" key="3">
    <source>
        <dbReference type="Proteomes" id="UP000694391"/>
    </source>
</evidence>
<dbReference type="PANTHER" id="PTHR11407">
    <property type="entry name" value="LYSOZYME C"/>
    <property type="match status" value="1"/>
</dbReference>
<dbReference type="GO" id="GO:0036126">
    <property type="term" value="C:sperm flagellum"/>
    <property type="evidence" value="ECO:0007669"/>
    <property type="project" value="TreeGrafter"/>
</dbReference>
<dbReference type="PANTHER" id="PTHR11407:SF9">
    <property type="entry name" value="LYSOZYME-LIKE PROTEIN 6"/>
    <property type="match status" value="1"/>
</dbReference>
<dbReference type="Ensembl" id="ENSCAFT00020002729.1">
    <property type="protein sequence ID" value="ENSCAFP00020002352.1"/>
    <property type="gene ID" value="ENSCAFG00020002003.1"/>
</dbReference>